<dbReference type="Gene3D" id="3.40.50.2300">
    <property type="match status" value="1"/>
</dbReference>
<evidence type="ECO:0000256" key="3">
    <source>
        <dbReference type="ARBA" id="ARBA00023163"/>
    </source>
</evidence>
<sequence>MIAQNSDEPALLISDPPITAVDFFPEEQAVLAVDALLALINGDEPRNQGHTRGELRVRASTDRAVGT</sequence>
<keyword evidence="2" id="KW-0238">DNA-binding</keyword>
<feature type="compositionally biased region" description="Basic and acidic residues" evidence="4">
    <location>
        <begin position="43"/>
        <end position="61"/>
    </location>
</feature>
<reference evidence="6" key="1">
    <citation type="submission" date="2019-07" db="EMBL/GenBank/DDBJ databases">
        <title>Genomic Encyclopedia of Type Strains, Phase IV (KMG-IV): sequencing the most valuable type-strain genomes for metagenomic binning, comparative biology and taxonomic classification.</title>
        <authorList>
            <person name="Goeker M."/>
        </authorList>
    </citation>
    <scope>NUCLEOTIDE SEQUENCE</scope>
    <source>
        <strain evidence="6">DSM 44596</strain>
    </source>
</reference>
<gene>
    <name evidence="6" type="ORF">FNL38_103421</name>
</gene>
<accession>A0A652YR99</accession>
<keyword evidence="3" id="KW-0804">Transcription</keyword>
<comment type="caution">
    <text evidence="6">The sequence shown here is derived from an EMBL/GenBank/DDBJ whole genome shotgun (WGS) entry which is preliminary data.</text>
</comment>
<feature type="region of interest" description="Disordered" evidence="4">
    <location>
        <begin position="42"/>
        <end position="67"/>
    </location>
</feature>
<proteinExistence type="predicted"/>
<dbReference type="EMBL" id="VNIQ01000003">
    <property type="protein sequence ID" value="TYQ05070.1"/>
    <property type="molecule type" value="Genomic_DNA"/>
</dbReference>
<name>A0A652YR99_NOCGL</name>
<feature type="domain" description="Transcriptional regulator LacI/GalR-like sensor" evidence="5">
    <location>
        <begin position="7"/>
        <end position="61"/>
    </location>
</feature>
<keyword evidence="1" id="KW-0805">Transcription regulation</keyword>
<dbReference type="Pfam" id="PF13377">
    <property type="entry name" value="Peripla_BP_3"/>
    <property type="match status" value="1"/>
</dbReference>
<dbReference type="InterPro" id="IPR028082">
    <property type="entry name" value="Peripla_BP_I"/>
</dbReference>
<dbReference type="InterPro" id="IPR046335">
    <property type="entry name" value="LacI/GalR-like_sensor"/>
</dbReference>
<evidence type="ECO:0000256" key="1">
    <source>
        <dbReference type="ARBA" id="ARBA00023015"/>
    </source>
</evidence>
<evidence type="ECO:0000256" key="2">
    <source>
        <dbReference type="ARBA" id="ARBA00023125"/>
    </source>
</evidence>
<protein>
    <recommendedName>
        <fullName evidence="5">Transcriptional regulator LacI/GalR-like sensor domain-containing protein</fullName>
    </recommendedName>
</protein>
<dbReference type="AlphaFoldDB" id="A0A652YR99"/>
<evidence type="ECO:0000313" key="6">
    <source>
        <dbReference type="EMBL" id="TYQ05070.1"/>
    </source>
</evidence>
<organism evidence="6">
    <name type="scientific">Nocardia globerula</name>
    <dbReference type="NCBI Taxonomy" id="1818"/>
    <lineage>
        <taxon>Bacteria</taxon>
        <taxon>Bacillati</taxon>
        <taxon>Actinomycetota</taxon>
        <taxon>Actinomycetes</taxon>
        <taxon>Mycobacteriales</taxon>
        <taxon>Nocardiaceae</taxon>
        <taxon>Nocardia</taxon>
    </lineage>
</organism>
<evidence type="ECO:0000259" key="5">
    <source>
        <dbReference type="Pfam" id="PF13377"/>
    </source>
</evidence>
<dbReference type="SUPFAM" id="SSF53822">
    <property type="entry name" value="Periplasmic binding protein-like I"/>
    <property type="match status" value="1"/>
</dbReference>
<dbReference type="GO" id="GO:0003677">
    <property type="term" value="F:DNA binding"/>
    <property type="evidence" value="ECO:0007669"/>
    <property type="project" value="UniProtKB-KW"/>
</dbReference>
<evidence type="ECO:0000256" key="4">
    <source>
        <dbReference type="SAM" id="MobiDB-lite"/>
    </source>
</evidence>